<dbReference type="Proteomes" id="UP000592216">
    <property type="component" value="Unassembled WGS sequence"/>
</dbReference>
<protein>
    <submittedName>
        <fullName evidence="6">FAD-binding oxidoreductase</fullName>
    </submittedName>
</protein>
<dbReference type="InterPro" id="IPR051264">
    <property type="entry name" value="FAD-oxidored/transferase_4"/>
</dbReference>
<dbReference type="AlphaFoldDB" id="A0A850QEI1"/>
<dbReference type="GO" id="GO:0022904">
    <property type="term" value="P:respiratory electron transport chain"/>
    <property type="evidence" value="ECO:0007669"/>
    <property type="project" value="TreeGrafter"/>
</dbReference>
<dbReference type="EMBL" id="JABCJE010000007">
    <property type="protein sequence ID" value="NVO24549.1"/>
    <property type="molecule type" value="Genomic_DNA"/>
</dbReference>
<comment type="caution">
    <text evidence="6">The sequence shown here is derived from an EMBL/GenBank/DDBJ whole genome shotgun (WGS) entry which is preliminary data.</text>
</comment>
<dbReference type="PROSITE" id="PS51387">
    <property type="entry name" value="FAD_PCMH"/>
    <property type="match status" value="1"/>
</dbReference>
<dbReference type="SUPFAM" id="SSF56176">
    <property type="entry name" value="FAD-binding/transporter-associated domain-like"/>
    <property type="match status" value="1"/>
</dbReference>
<reference evidence="6 7" key="1">
    <citation type="submission" date="2020-04" db="EMBL/GenBank/DDBJ databases">
        <title>Donghicola sp., a member of the Rhodobacteraceae family isolated from mangrove forest in Thailand.</title>
        <authorList>
            <person name="Charoenyingcharoen P."/>
            <person name="Yukphan P."/>
        </authorList>
    </citation>
    <scope>NUCLEOTIDE SEQUENCE [LARGE SCALE GENOMIC DNA]</scope>
    <source>
        <strain evidence="6 7">B5-SW-15</strain>
    </source>
</reference>
<dbReference type="Pfam" id="PF02913">
    <property type="entry name" value="FAD-oxidase_C"/>
    <property type="match status" value="1"/>
</dbReference>
<dbReference type="GO" id="GO:0071949">
    <property type="term" value="F:FAD binding"/>
    <property type="evidence" value="ECO:0007669"/>
    <property type="project" value="InterPro"/>
</dbReference>
<dbReference type="InterPro" id="IPR016164">
    <property type="entry name" value="FAD-linked_Oxase-like_C"/>
</dbReference>
<dbReference type="Gene3D" id="3.30.70.2740">
    <property type="match status" value="1"/>
</dbReference>
<evidence type="ECO:0000256" key="4">
    <source>
        <dbReference type="ARBA" id="ARBA00022827"/>
    </source>
</evidence>
<dbReference type="Gene3D" id="3.30.465.10">
    <property type="match status" value="1"/>
</dbReference>
<evidence type="ECO:0000259" key="5">
    <source>
        <dbReference type="PROSITE" id="PS51387"/>
    </source>
</evidence>
<evidence type="ECO:0000313" key="6">
    <source>
        <dbReference type="EMBL" id="NVO24549.1"/>
    </source>
</evidence>
<comment type="cofactor">
    <cofactor evidence="1">
        <name>FAD</name>
        <dbReference type="ChEBI" id="CHEBI:57692"/>
    </cofactor>
</comment>
<dbReference type="InterPro" id="IPR004113">
    <property type="entry name" value="FAD-bd_oxidored_4_C"/>
</dbReference>
<gene>
    <name evidence="6" type="ORF">HJ536_14375</name>
</gene>
<evidence type="ECO:0000256" key="1">
    <source>
        <dbReference type="ARBA" id="ARBA00001974"/>
    </source>
</evidence>
<evidence type="ECO:0000256" key="2">
    <source>
        <dbReference type="ARBA" id="ARBA00008000"/>
    </source>
</evidence>
<dbReference type="PANTHER" id="PTHR43716:SF2">
    <property type="entry name" value="BLL6224 PROTEIN"/>
    <property type="match status" value="1"/>
</dbReference>
<dbReference type="SUPFAM" id="SSF55103">
    <property type="entry name" value="FAD-linked oxidases, C-terminal domain"/>
    <property type="match status" value="1"/>
</dbReference>
<dbReference type="Gene3D" id="1.10.45.10">
    <property type="entry name" value="Vanillyl-alcohol Oxidase, Chain A, domain 4"/>
    <property type="match status" value="1"/>
</dbReference>
<dbReference type="Pfam" id="PF01565">
    <property type="entry name" value="FAD_binding_4"/>
    <property type="match status" value="1"/>
</dbReference>
<evidence type="ECO:0000313" key="7">
    <source>
        <dbReference type="Proteomes" id="UP000592216"/>
    </source>
</evidence>
<dbReference type="FunFam" id="1.10.45.10:FF:000001">
    <property type="entry name" value="D-lactate dehydrogenase mitochondrial"/>
    <property type="match status" value="1"/>
</dbReference>
<dbReference type="Gene3D" id="3.30.43.10">
    <property type="entry name" value="Uridine Diphospho-n-acetylenolpyruvylglucosamine Reductase, domain 2"/>
    <property type="match status" value="1"/>
</dbReference>
<dbReference type="InterPro" id="IPR016166">
    <property type="entry name" value="FAD-bd_PCMH"/>
</dbReference>
<keyword evidence="4" id="KW-0274">FAD</keyword>
<accession>A0A850QEI1</accession>
<dbReference type="InterPro" id="IPR016167">
    <property type="entry name" value="FAD-bd_PCMH_sub1"/>
</dbReference>
<dbReference type="InterPro" id="IPR036318">
    <property type="entry name" value="FAD-bd_PCMH-like_sf"/>
</dbReference>
<keyword evidence="3" id="KW-0285">Flavoprotein</keyword>
<proteinExistence type="inferred from homology"/>
<evidence type="ECO:0000256" key="3">
    <source>
        <dbReference type="ARBA" id="ARBA00022630"/>
    </source>
</evidence>
<dbReference type="GO" id="GO:0003824">
    <property type="term" value="F:catalytic activity"/>
    <property type="evidence" value="ECO:0007669"/>
    <property type="project" value="InterPro"/>
</dbReference>
<feature type="domain" description="FAD-binding PCMH-type" evidence="5">
    <location>
        <begin position="33"/>
        <end position="211"/>
    </location>
</feature>
<dbReference type="InterPro" id="IPR006094">
    <property type="entry name" value="Oxid_FAD_bind_N"/>
</dbReference>
<dbReference type="Gene3D" id="3.30.70.2190">
    <property type="match status" value="1"/>
</dbReference>
<dbReference type="InterPro" id="IPR016171">
    <property type="entry name" value="Vanillyl_alc_oxidase_C-sub2"/>
</dbReference>
<dbReference type="PANTHER" id="PTHR43716">
    <property type="entry name" value="D-2-HYDROXYGLUTARATE DEHYDROGENASE, MITOCHONDRIAL"/>
    <property type="match status" value="1"/>
</dbReference>
<name>A0A850QEI1_9RHOB</name>
<dbReference type="InterPro" id="IPR016169">
    <property type="entry name" value="FAD-bd_PCMH_sub2"/>
</dbReference>
<dbReference type="RefSeq" id="WP_177158240.1">
    <property type="nucleotide sequence ID" value="NZ_JABCJE010000007.1"/>
</dbReference>
<organism evidence="6 7">
    <name type="scientific">Donghicola mangrovi</name>
    <dbReference type="NCBI Taxonomy" id="2729614"/>
    <lineage>
        <taxon>Bacteria</taxon>
        <taxon>Pseudomonadati</taxon>
        <taxon>Pseudomonadota</taxon>
        <taxon>Alphaproteobacteria</taxon>
        <taxon>Rhodobacterales</taxon>
        <taxon>Roseobacteraceae</taxon>
        <taxon>Donghicola</taxon>
    </lineage>
</organism>
<sequence length="473" mass="49722">MDFLSKLASALPDTPILTGPDCAPWVTDWTGAWHGEPMAVIRPASTAEVSQIMAMAHAANVPVVPAGGRTGLVGGAHAPDALVVSLDRMNTIRQVTPRTRTAIVEAGVILQSLRESAAELGMQFPMTFGAQGSATIGGILSTNAGGSNVLKYGNTRDLCLGIEAVLPDGTVLDLMSELHKDNTGYALKHLLIGAEGTLGIITAAVLKLSPTPRVRSTAFLACPSLTDALTTLNRLQEATSDAVEAFEYMPAHYMTAYAEMHPQARQPFADIHSVNILVELASTAPRDAALSPEGTTVLQDTFESTLATLFEEGLLTDATIATNDSQRAAFWAIRESAAELSLAGPRAAIVNDIALPLDEIASFLDRMNALLPTLDADAFDMTVAHLGDGNIHYTVRPSDKALKDTIMSAVEAEVRALGGSFSAEHGVGQSKLSSMTRHKNAAALDTMRAIKQAIDPTGILNPGKVIPPASSSL</sequence>
<comment type="similarity">
    <text evidence="2">Belongs to the FAD-binding oxidoreductase/transferase type 4 family.</text>
</comment>